<evidence type="ECO:0000313" key="1">
    <source>
        <dbReference type="EMBL" id="MCC3268772.1"/>
    </source>
</evidence>
<dbReference type="Proteomes" id="UP001139264">
    <property type="component" value="Unassembled WGS sequence"/>
</dbReference>
<proteinExistence type="predicted"/>
<dbReference type="RefSeq" id="WP_227907248.1">
    <property type="nucleotide sequence ID" value="NZ_CP095461.1"/>
</dbReference>
<sequence length="171" mass="18161">MTDHLWPAKVSDRLGAFLAGAFTGVRFDVLPLVAYDVATIDVAWIDGPALHEVDLLALEYILHLQLDTGSPASGAGTRIDRISKRRTMSPAVESRLLNVLAAELNTDVERLDMERMYPLPPVLASSQCCANGLVGEFLDLLFESTSISAVGGLSGGGGGTDTLLCRCVLCA</sequence>
<organism evidence="1 2">
    <name type="scientific">Arthrobacter gengyunqii</name>
    <dbReference type="NCBI Taxonomy" id="2886940"/>
    <lineage>
        <taxon>Bacteria</taxon>
        <taxon>Bacillati</taxon>
        <taxon>Actinomycetota</taxon>
        <taxon>Actinomycetes</taxon>
        <taxon>Micrococcales</taxon>
        <taxon>Micrococcaceae</taxon>
        <taxon>Arthrobacter</taxon>
    </lineage>
</organism>
<comment type="caution">
    <text evidence="1">The sequence shown here is derived from an EMBL/GenBank/DDBJ whole genome shotgun (WGS) entry which is preliminary data.</text>
</comment>
<dbReference type="AlphaFoldDB" id="A0A9X1M0Q5"/>
<evidence type="ECO:0000313" key="2">
    <source>
        <dbReference type="Proteomes" id="UP001139264"/>
    </source>
</evidence>
<reference evidence="1" key="1">
    <citation type="submission" date="2021-10" db="EMBL/GenBank/DDBJ databases">
        <title>Novel species in genus Arthrobacter.</title>
        <authorList>
            <person name="Liu Y."/>
        </authorList>
    </citation>
    <scope>NUCLEOTIDE SEQUENCE</scope>
    <source>
        <strain evidence="1">Zg-Y809</strain>
    </source>
</reference>
<gene>
    <name evidence="1" type="ORF">LJ751_05270</name>
</gene>
<dbReference type="EMBL" id="JAJFZP010000005">
    <property type="protein sequence ID" value="MCC3268772.1"/>
    <property type="molecule type" value="Genomic_DNA"/>
</dbReference>
<name>A0A9X1M0Q5_9MICC</name>
<accession>A0A9X1M0Q5</accession>
<protein>
    <submittedName>
        <fullName evidence="1">Uncharacterized protein</fullName>
    </submittedName>
</protein>